<dbReference type="GeneID" id="87807154"/>
<gene>
    <name evidence="1" type="ORF">LOC62_03G003913</name>
</gene>
<dbReference type="RefSeq" id="XP_062626428.1">
    <property type="nucleotide sequence ID" value="XM_062770444.1"/>
</dbReference>
<evidence type="ECO:0000313" key="1">
    <source>
        <dbReference type="EMBL" id="WOO80396.1"/>
    </source>
</evidence>
<proteinExistence type="predicted"/>
<evidence type="ECO:0008006" key="3">
    <source>
        <dbReference type="Google" id="ProtNLM"/>
    </source>
</evidence>
<dbReference type="AlphaFoldDB" id="A0AAF1BGY3"/>
<protein>
    <recommendedName>
        <fullName evidence="3">BTB domain-containing protein</fullName>
    </recommendedName>
</protein>
<dbReference type="Proteomes" id="UP000827549">
    <property type="component" value="Chromosome 3"/>
</dbReference>
<dbReference type="EMBL" id="CP086716">
    <property type="protein sequence ID" value="WOO80396.1"/>
    <property type="molecule type" value="Genomic_DNA"/>
</dbReference>
<sequence>MGDNKGIHILQATTATQEYISDDPTWASGDFTLISTDGIRFRVPSWFILAASPVFRDADGSGTTSGDKQLDFTDSHCETASTLCDFLALVTTSKLHTLWVSYGVVELCEHISNLVTFLRKYDCEGPLHSLILAFHYAFLLRDDRDSSLEALLLGAMADNVDYCKKAIRASKWEYVVDTSPTNPLAEARRGCFTLLPCNMPLIVYELFPTKYSWALGRSWPDAADDRGRWVELFAGLVEKASASR</sequence>
<reference evidence="1" key="1">
    <citation type="submission" date="2023-10" db="EMBL/GenBank/DDBJ databases">
        <authorList>
            <person name="Noh H."/>
        </authorList>
    </citation>
    <scope>NUCLEOTIDE SEQUENCE</scope>
    <source>
        <strain evidence="1">DUCC4014</strain>
    </source>
</reference>
<name>A0AAF1BGY3_9TREE</name>
<keyword evidence="2" id="KW-1185">Reference proteome</keyword>
<accession>A0AAF1BGY3</accession>
<organism evidence="1 2">
    <name type="scientific">Vanrija pseudolonga</name>
    <dbReference type="NCBI Taxonomy" id="143232"/>
    <lineage>
        <taxon>Eukaryota</taxon>
        <taxon>Fungi</taxon>
        <taxon>Dikarya</taxon>
        <taxon>Basidiomycota</taxon>
        <taxon>Agaricomycotina</taxon>
        <taxon>Tremellomycetes</taxon>
        <taxon>Trichosporonales</taxon>
        <taxon>Trichosporonaceae</taxon>
        <taxon>Vanrija</taxon>
    </lineage>
</organism>
<evidence type="ECO:0000313" key="2">
    <source>
        <dbReference type="Proteomes" id="UP000827549"/>
    </source>
</evidence>